<organism evidence="10 11">
    <name type="scientific">Artemia franciscana</name>
    <name type="common">Brine shrimp</name>
    <name type="synonym">Artemia sanfranciscana</name>
    <dbReference type="NCBI Taxonomy" id="6661"/>
    <lineage>
        <taxon>Eukaryota</taxon>
        <taxon>Metazoa</taxon>
        <taxon>Ecdysozoa</taxon>
        <taxon>Arthropoda</taxon>
        <taxon>Crustacea</taxon>
        <taxon>Branchiopoda</taxon>
        <taxon>Anostraca</taxon>
        <taxon>Artemiidae</taxon>
        <taxon>Artemia</taxon>
    </lineage>
</organism>
<name>A0AA88LAX8_ARTSF</name>
<feature type="transmembrane region" description="Helical" evidence="9">
    <location>
        <begin position="502"/>
        <end position="523"/>
    </location>
</feature>
<keyword evidence="4 8" id="KW-0040">ANK repeat</keyword>
<evidence type="ECO:0000256" key="6">
    <source>
        <dbReference type="ARBA" id="ARBA00023180"/>
    </source>
</evidence>
<evidence type="ECO:0000256" key="5">
    <source>
        <dbReference type="ARBA" id="ARBA00023065"/>
    </source>
</evidence>
<keyword evidence="1" id="KW-0813">Transport</keyword>
<dbReference type="EMBL" id="JAVRJZ010000013">
    <property type="protein sequence ID" value="KAK2714630.1"/>
    <property type="molecule type" value="Genomic_DNA"/>
</dbReference>
<keyword evidence="3" id="KW-0677">Repeat</keyword>
<dbReference type="GO" id="GO:0034220">
    <property type="term" value="P:monoatomic ion transmembrane transport"/>
    <property type="evidence" value="ECO:0007669"/>
    <property type="project" value="UniProtKB-KW"/>
</dbReference>
<dbReference type="InterPro" id="IPR036770">
    <property type="entry name" value="Ankyrin_rpt-contain_sf"/>
</dbReference>
<protein>
    <submittedName>
        <fullName evidence="10">Uncharacterized protein</fullName>
    </submittedName>
</protein>
<keyword evidence="7" id="KW-0407">Ion channel</keyword>
<feature type="transmembrane region" description="Helical" evidence="9">
    <location>
        <begin position="443"/>
        <end position="465"/>
    </location>
</feature>
<dbReference type="PROSITE" id="PS50297">
    <property type="entry name" value="ANK_REP_REGION"/>
    <property type="match status" value="1"/>
</dbReference>
<feature type="transmembrane region" description="Helical" evidence="9">
    <location>
        <begin position="292"/>
        <end position="311"/>
    </location>
</feature>
<dbReference type="GO" id="GO:0022857">
    <property type="term" value="F:transmembrane transporter activity"/>
    <property type="evidence" value="ECO:0007669"/>
    <property type="project" value="TreeGrafter"/>
</dbReference>
<accession>A0AA88LAX8</accession>
<evidence type="ECO:0000313" key="11">
    <source>
        <dbReference type="Proteomes" id="UP001187531"/>
    </source>
</evidence>
<dbReference type="PANTHER" id="PTHR47143:SF1">
    <property type="entry name" value="ION_TRANS DOMAIN-CONTAINING PROTEIN"/>
    <property type="match status" value="1"/>
</dbReference>
<evidence type="ECO:0000313" key="10">
    <source>
        <dbReference type="EMBL" id="KAK2714630.1"/>
    </source>
</evidence>
<evidence type="ECO:0000256" key="9">
    <source>
        <dbReference type="SAM" id="Phobius"/>
    </source>
</evidence>
<feature type="transmembrane region" description="Helical" evidence="9">
    <location>
        <begin position="323"/>
        <end position="346"/>
    </location>
</feature>
<dbReference type="Gene3D" id="1.25.40.20">
    <property type="entry name" value="Ankyrin repeat-containing domain"/>
    <property type="match status" value="2"/>
</dbReference>
<keyword evidence="6" id="KW-0325">Glycoprotein</keyword>
<dbReference type="PROSITE" id="PS50088">
    <property type="entry name" value="ANK_REPEAT"/>
    <property type="match status" value="1"/>
</dbReference>
<feature type="transmembrane region" description="Helical" evidence="9">
    <location>
        <begin position="411"/>
        <end position="431"/>
    </location>
</feature>
<keyword evidence="5" id="KW-0406">Ion transport</keyword>
<evidence type="ECO:0000256" key="7">
    <source>
        <dbReference type="ARBA" id="ARBA00023303"/>
    </source>
</evidence>
<dbReference type="InterPro" id="IPR002110">
    <property type="entry name" value="Ankyrin_rpt"/>
</dbReference>
<evidence type="ECO:0000256" key="8">
    <source>
        <dbReference type="PROSITE-ProRule" id="PRU00023"/>
    </source>
</evidence>
<dbReference type="InterPro" id="IPR052076">
    <property type="entry name" value="TRP_cation_channel"/>
</dbReference>
<evidence type="ECO:0000256" key="4">
    <source>
        <dbReference type="ARBA" id="ARBA00023043"/>
    </source>
</evidence>
<dbReference type="Proteomes" id="UP001187531">
    <property type="component" value="Unassembled WGS sequence"/>
</dbReference>
<comment type="caution">
    <text evidence="10">The sequence shown here is derived from an EMBL/GenBank/DDBJ whole genome shotgun (WGS) entry which is preliminary data.</text>
</comment>
<keyword evidence="11" id="KW-1185">Reference proteome</keyword>
<feature type="repeat" description="ANK" evidence="8">
    <location>
        <begin position="163"/>
        <end position="195"/>
    </location>
</feature>
<dbReference type="AlphaFoldDB" id="A0AA88LAX8"/>
<dbReference type="SUPFAM" id="SSF48403">
    <property type="entry name" value="Ankyrin repeat"/>
    <property type="match status" value="1"/>
</dbReference>
<gene>
    <name evidence="10" type="ORF">QYM36_009003</name>
</gene>
<keyword evidence="9" id="KW-0472">Membrane</keyword>
<evidence type="ECO:0000256" key="2">
    <source>
        <dbReference type="ARBA" id="ARBA00022606"/>
    </source>
</evidence>
<keyword evidence="2" id="KW-0716">Sensory transduction</keyword>
<sequence length="663" mass="75360">MTGKKIYDLAYYGDAKGIDSIVKNAKQQRKFEIVSETNQYGANALHCLVRSKKSSTVKKETYWALMRVLPNCEKIKMLTTTDHSGYSPLDKAAFEGDGIVLELMLKVMKNLSNEFPKAQKYRTLLHSAAAGGHVTTLSVILEAWASRFKHQPIDAFLDKPDIDGNTALHLAALHRHRRAVDFLIEKGSCLSALNNGGETSLSYCLKLGTSKDSVLKRLDRSIEFVTRRQPHRVKATSLKIDFGPIVSYDKLHESYVISEVQNLAKKYDKEILFHPMCQTFVELKLQRLRGYCILNLLFYLAFLGSFTSFCFNRNPIFSTLTTIFIIPCFLSSFFLLIFNSLSHFLFLAKPKIRECIDVEKNLIDRIPSGLTKKKHAHKYGTGPLSCVYKISLLAWVLKIIWGPSTKSEKGLVLFGAWFICVSKLKVFSIPGRYIMVFQKVSRSFLRLFCVFSPFLFGFILALSLLQKQSLGFIANTVISLAMISGEYGYSDEYKLLEDMMSQLLFLMVIFLLGMVLMAVLVGLSVRDTSILLKDAKYLLTKQNIQLIFIAEDFGKWLSSFGISFVAQQLRIFDDLEVPSIDLSLKPSTRKDLIFNPDKTSKIGLKPYIHYCLFKIFGITFRNSSLYRKFPIFEDLQDELETFMISKVSRLETCESLSSVEPLG</sequence>
<proteinExistence type="predicted"/>
<keyword evidence="9" id="KW-0812">Transmembrane</keyword>
<reference evidence="10" key="1">
    <citation type="submission" date="2023-07" db="EMBL/GenBank/DDBJ databases">
        <title>Chromosome-level genome assembly of Artemia franciscana.</title>
        <authorList>
            <person name="Jo E."/>
        </authorList>
    </citation>
    <scope>NUCLEOTIDE SEQUENCE</scope>
    <source>
        <tissue evidence="10">Whole body</tissue>
    </source>
</reference>
<dbReference type="GO" id="GO:1902495">
    <property type="term" value="C:transmembrane transporter complex"/>
    <property type="evidence" value="ECO:0007669"/>
    <property type="project" value="TreeGrafter"/>
</dbReference>
<evidence type="ECO:0000256" key="3">
    <source>
        <dbReference type="ARBA" id="ARBA00022737"/>
    </source>
</evidence>
<evidence type="ECO:0000256" key="1">
    <source>
        <dbReference type="ARBA" id="ARBA00022448"/>
    </source>
</evidence>
<dbReference type="PANTHER" id="PTHR47143">
    <property type="entry name" value="TRANSIENT RECEPTOR POTENTIAL CATION CHANNEL PROTEIN PAINLESS"/>
    <property type="match status" value="1"/>
</dbReference>
<dbReference type="SMART" id="SM00248">
    <property type="entry name" value="ANK"/>
    <property type="match status" value="4"/>
</dbReference>
<keyword evidence="9" id="KW-1133">Transmembrane helix</keyword>
<dbReference type="Pfam" id="PF12796">
    <property type="entry name" value="Ank_2"/>
    <property type="match status" value="1"/>
</dbReference>